<evidence type="ECO:0000256" key="1">
    <source>
        <dbReference type="ARBA" id="ARBA00004429"/>
    </source>
</evidence>
<feature type="transmembrane region" description="Helical" evidence="8">
    <location>
        <begin position="125"/>
        <end position="143"/>
    </location>
</feature>
<keyword evidence="5 8" id="KW-0812">Transmembrane</keyword>
<evidence type="ECO:0000313" key="11">
    <source>
        <dbReference type="EMBL" id="MEA0970779.1"/>
    </source>
</evidence>
<dbReference type="Pfam" id="PF00884">
    <property type="entry name" value="Sulfatase"/>
    <property type="match status" value="1"/>
</dbReference>
<evidence type="ECO:0000259" key="10">
    <source>
        <dbReference type="Pfam" id="PF08019"/>
    </source>
</evidence>
<dbReference type="EMBL" id="JARJFB010000046">
    <property type="protein sequence ID" value="MEA0970779.1"/>
    <property type="molecule type" value="Genomic_DNA"/>
</dbReference>
<evidence type="ECO:0000256" key="5">
    <source>
        <dbReference type="ARBA" id="ARBA00022692"/>
    </source>
</evidence>
<dbReference type="InterPro" id="IPR000917">
    <property type="entry name" value="Sulfatase_N"/>
</dbReference>
<dbReference type="InterPro" id="IPR012549">
    <property type="entry name" value="EptA-like_N"/>
</dbReference>
<evidence type="ECO:0000256" key="8">
    <source>
        <dbReference type="SAM" id="Phobius"/>
    </source>
</evidence>
<dbReference type="InterPro" id="IPR058130">
    <property type="entry name" value="PEA_transf_C"/>
</dbReference>
<dbReference type="PANTHER" id="PTHR30443:SF0">
    <property type="entry name" value="PHOSPHOETHANOLAMINE TRANSFERASE EPTA"/>
    <property type="match status" value="1"/>
</dbReference>
<dbReference type="RefSeq" id="WP_322776680.1">
    <property type="nucleotide sequence ID" value="NZ_JARJFB010000046.1"/>
</dbReference>
<gene>
    <name evidence="11" type="ORF">Megvenef_00748</name>
</gene>
<keyword evidence="6 8" id="KW-1133">Transmembrane helix</keyword>
<keyword evidence="4 11" id="KW-0808">Transferase</keyword>
<dbReference type="PANTHER" id="PTHR30443">
    <property type="entry name" value="INNER MEMBRANE PROTEIN"/>
    <property type="match status" value="1"/>
</dbReference>
<feature type="domain" description="Phosphoethanolamine transferase N-terminal" evidence="10">
    <location>
        <begin position="60"/>
        <end position="173"/>
    </location>
</feature>
<protein>
    <submittedName>
        <fullName evidence="11">Phosphoethanolamine transferase EptB</fullName>
    </submittedName>
</protein>
<name>A0ABU5NC75_9RICK</name>
<dbReference type="CDD" id="cd16017">
    <property type="entry name" value="LptA"/>
    <property type="match status" value="1"/>
</dbReference>
<organism evidence="11 12">
    <name type="scientific">Candidatus Megaera venefica</name>
    <dbReference type="NCBI Taxonomy" id="2055910"/>
    <lineage>
        <taxon>Bacteria</taxon>
        <taxon>Pseudomonadati</taxon>
        <taxon>Pseudomonadota</taxon>
        <taxon>Alphaproteobacteria</taxon>
        <taxon>Rickettsiales</taxon>
        <taxon>Rickettsiaceae</taxon>
        <taxon>Candidatus Megaera</taxon>
    </lineage>
</organism>
<comment type="caution">
    <text evidence="11">The sequence shown here is derived from an EMBL/GenBank/DDBJ whole genome shotgun (WGS) entry which is preliminary data.</text>
</comment>
<feature type="transmembrane region" description="Helical" evidence="8">
    <location>
        <begin position="150"/>
        <end position="169"/>
    </location>
</feature>
<feature type="transmembrane region" description="Helical" evidence="8">
    <location>
        <begin position="12"/>
        <end position="35"/>
    </location>
</feature>
<dbReference type="GO" id="GO:0016740">
    <property type="term" value="F:transferase activity"/>
    <property type="evidence" value="ECO:0007669"/>
    <property type="project" value="UniProtKB-KW"/>
</dbReference>
<keyword evidence="12" id="KW-1185">Reference proteome</keyword>
<evidence type="ECO:0000256" key="2">
    <source>
        <dbReference type="ARBA" id="ARBA00022475"/>
    </source>
</evidence>
<proteinExistence type="predicted"/>
<dbReference type="InterPro" id="IPR017850">
    <property type="entry name" value="Alkaline_phosphatase_core_sf"/>
</dbReference>
<feature type="transmembrane region" description="Helical" evidence="8">
    <location>
        <begin position="55"/>
        <end position="75"/>
    </location>
</feature>
<keyword evidence="7 8" id="KW-0472">Membrane</keyword>
<feature type="domain" description="Sulfatase N-terminal" evidence="9">
    <location>
        <begin position="222"/>
        <end position="507"/>
    </location>
</feature>
<accession>A0ABU5NC75</accession>
<keyword evidence="3" id="KW-0997">Cell inner membrane</keyword>
<dbReference type="SUPFAM" id="SSF53649">
    <property type="entry name" value="Alkaline phosphatase-like"/>
    <property type="match status" value="1"/>
</dbReference>
<evidence type="ECO:0000256" key="7">
    <source>
        <dbReference type="ARBA" id="ARBA00023136"/>
    </source>
</evidence>
<evidence type="ECO:0000256" key="6">
    <source>
        <dbReference type="ARBA" id="ARBA00022989"/>
    </source>
</evidence>
<sequence>MFKYIQKHLDINLIKASLIFALLYCVLFNFAVFIYKFQYVQSDILIAIMELTKDFVYNIVVLFIIFFGLTVYRLLFIIASVFLFVTGALASYYLFFFSISPTLSIMPSIFGTDSTEVYELVSARLIVWLVFSVAICIYSVNYFKIQTTKLFFTRILSAVCLLIVLNNIIAPKFSFVRSYFPIQYLHNSYLYFFGQAEEEYIKTDISDKYSFIDSSDDDVVGVLVIGEAARYGNFGINGYERETTPNLLAVENLVSYKARSCASTTYLAVPCMLSRFGEKDMAMIDSESSVLSVLTKLGFETTWFGTQSITKYYRNKPGGSFYDEVKFHMIPGGSVLMAPNSQDGKLLPYLEQNIISTKKKFLVLHTTGSHWNYAARYPEEFAKFKPTITDTIKRDAASCDKQERLNSYDNSILYTDFFLSSVINILKNKKAFMIYASDHGESLGENGRLTHGADEYVEEQRIVPFMVWFSDSYKSSYPEKWKAVKSVEKKEISHDYIFHTILDCLNIESEAVDKSLSLCRSG</sequence>
<dbReference type="InterPro" id="IPR040423">
    <property type="entry name" value="PEA_transferase"/>
</dbReference>
<reference evidence="11 12" key="1">
    <citation type="submission" date="2023-03" db="EMBL/GenBank/DDBJ databases">
        <title>Host association and intracellularity evolved multiple times independently in the Rickettsiales.</title>
        <authorList>
            <person name="Castelli M."/>
            <person name="Nardi T."/>
            <person name="Gammuto L."/>
            <person name="Bellinzona G."/>
            <person name="Sabaneyeva E."/>
            <person name="Potekhin A."/>
            <person name="Serra V."/>
            <person name="Petroni G."/>
            <person name="Sassera D."/>
        </authorList>
    </citation>
    <scope>NUCLEOTIDE SEQUENCE [LARGE SCALE GENOMIC DNA]</scope>
    <source>
        <strain evidence="11 12">Sr 2-6</strain>
    </source>
</reference>
<dbReference type="Proteomes" id="UP001291687">
    <property type="component" value="Unassembled WGS sequence"/>
</dbReference>
<comment type="subcellular location">
    <subcellularLocation>
        <location evidence="1">Cell inner membrane</location>
        <topology evidence="1">Multi-pass membrane protein</topology>
    </subcellularLocation>
</comment>
<keyword evidence="2" id="KW-1003">Cell membrane</keyword>
<evidence type="ECO:0000313" key="12">
    <source>
        <dbReference type="Proteomes" id="UP001291687"/>
    </source>
</evidence>
<evidence type="ECO:0000256" key="4">
    <source>
        <dbReference type="ARBA" id="ARBA00022679"/>
    </source>
</evidence>
<dbReference type="Pfam" id="PF08019">
    <property type="entry name" value="EptA_B_N"/>
    <property type="match status" value="1"/>
</dbReference>
<feature type="transmembrane region" description="Helical" evidence="8">
    <location>
        <begin position="82"/>
        <end position="105"/>
    </location>
</feature>
<evidence type="ECO:0000259" key="9">
    <source>
        <dbReference type="Pfam" id="PF00884"/>
    </source>
</evidence>
<evidence type="ECO:0000256" key="3">
    <source>
        <dbReference type="ARBA" id="ARBA00022519"/>
    </source>
</evidence>
<dbReference type="Gene3D" id="3.40.720.10">
    <property type="entry name" value="Alkaline Phosphatase, subunit A"/>
    <property type="match status" value="1"/>
</dbReference>